<dbReference type="VEuPathDB" id="VectorBase:ISCI005312"/>
<organism>
    <name type="scientific">Ixodes scapularis</name>
    <name type="common">Black-legged tick</name>
    <name type="synonym">Deer tick</name>
    <dbReference type="NCBI Taxonomy" id="6945"/>
    <lineage>
        <taxon>Eukaryota</taxon>
        <taxon>Metazoa</taxon>
        <taxon>Ecdysozoa</taxon>
        <taxon>Arthropoda</taxon>
        <taxon>Chelicerata</taxon>
        <taxon>Arachnida</taxon>
        <taxon>Acari</taxon>
        <taxon>Parasitiformes</taxon>
        <taxon>Ixodida</taxon>
        <taxon>Ixodoidea</taxon>
        <taxon>Ixodidae</taxon>
        <taxon>Ixodinae</taxon>
        <taxon>Ixodes</taxon>
    </lineage>
</organism>
<feature type="domain" description="USP8 dimerisation" evidence="1">
    <location>
        <begin position="7"/>
        <end position="56"/>
    </location>
</feature>
<dbReference type="InterPro" id="IPR015063">
    <property type="entry name" value="USP8_dimer"/>
</dbReference>
<accession>B7PNU1</accession>
<dbReference type="VEuPathDB" id="VectorBase:ISCW005312"/>
<gene>
    <name evidence="2" type="ORF">IscW_ISCW005312</name>
</gene>
<protein>
    <recommendedName>
        <fullName evidence="1">USP8 dimerisation domain-containing protein</fullName>
    </recommendedName>
</protein>
<dbReference type="OrthoDB" id="6511306at2759"/>
<dbReference type="Gene3D" id="1.20.58.80">
    <property type="entry name" value="Phosphotransferase system, lactose/cellobiose-type IIA subunit"/>
    <property type="match status" value="1"/>
</dbReference>
<name>B7PNU1_IXOSC</name>
<dbReference type="AlphaFoldDB" id="B7PNU1"/>
<dbReference type="PaxDb" id="6945-B7PNU1"/>
<keyword evidence="4" id="KW-1185">Reference proteome</keyword>
<dbReference type="Proteomes" id="UP000001555">
    <property type="component" value="Unassembled WGS sequence"/>
</dbReference>
<evidence type="ECO:0000259" key="1">
    <source>
        <dbReference type="Pfam" id="PF08969"/>
    </source>
</evidence>
<proteinExistence type="predicted"/>
<dbReference type="EMBL" id="DS754690">
    <property type="protein sequence ID" value="EEC08263.1"/>
    <property type="molecule type" value="Genomic_DNA"/>
</dbReference>
<reference evidence="2 4" key="1">
    <citation type="submission" date="2008-03" db="EMBL/GenBank/DDBJ databases">
        <title>Annotation of Ixodes scapularis.</title>
        <authorList>
            <consortium name="Ixodes scapularis Genome Project Consortium"/>
            <person name="Caler E."/>
            <person name="Hannick L.I."/>
            <person name="Bidwell S."/>
            <person name="Joardar V."/>
            <person name="Thiagarajan M."/>
            <person name="Amedeo P."/>
            <person name="Galinsky K.J."/>
            <person name="Schobel S."/>
            <person name="Inman J."/>
            <person name="Hostetler J."/>
            <person name="Miller J."/>
            <person name="Hammond M."/>
            <person name="Megy K."/>
            <person name="Lawson D."/>
            <person name="Kodira C."/>
            <person name="Sutton G."/>
            <person name="Meyer J."/>
            <person name="Hill C.A."/>
            <person name="Birren B."/>
            <person name="Nene V."/>
            <person name="Collins F."/>
            <person name="Alarcon-Chaidez F."/>
            <person name="Wikel S."/>
            <person name="Strausberg R."/>
        </authorList>
    </citation>
    <scope>NUCLEOTIDE SEQUENCE [LARGE SCALE GENOMIC DNA]</scope>
    <source>
        <strain evidence="4">Wikel</strain>
        <strain evidence="2">Wikel colony</strain>
    </source>
</reference>
<dbReference type="InParanoid" id="B7PNU1"/>
<dbReference type="SUPFAM" id="SSF140856">
    <property type="entry name" value="USP8 N-terminal domain-like"/>
    <property type="match status" value="1"/>
</dbReference>
<sequence>MATDITVCKSTKAILQKADLDRDLGDEERAYVLYMRYFTMVQLIRKHRDYKKDKVSLWRIFEARFRLFFL</sequence>
<reference evidence="3" key="2">
    <citation type="submission" date="2020-05" db="UniProtKB">
        <authorList>
            <consortium name="EnsemblMetazoa"/>
        </authorList>
    </citation>
    <scope>IDENTIFICATION</scope>
    <source>
        <strain evidence="3">wikel</strain>
    </source>
</reference>
<dbReference type="Pfam" id="PF08969">
    <property type="entry name" value="USP8_dimer"/>
    <property type="match status" value="1"/>
</dbReference>
<dbReference type="GO" id="GO:0016579">
    <property type="term" value="P:protein deubiquitination"/>
    <property type="evidence" value="ECO:0007669"/>
    <property type="project" value="UniProtKB-ARBA"/>
</dbReference>
<dbReference type="HOGENOM" id="CLU_2760632_0_0_1"/>
<evidence type="ECO:0000313" key="2">
    <source>
        <dbReference type="EMBL" id="EEC08263.1"/>
    </source>
</evidence>
<dbReference type="VEuPathDB" id="VectorBase:ISCP_003888"/>
<evidence type="ECO:0000313" key="4">
    <source>
        <dbReference type="Proteomes" id="UP000001555"/>
    </source>
</evidence>
<evidence type="ECO:0000313" key="3">
    <source>
        <dbReference type="EnsemblMetazoa" id="ISCW005312-PA"/>
    </source>
</evidence>
<dbReference type="EMBL" id="ABJB010991508">
    <property type="status" value="NOT_ANNOTATED_CDS"/>
    <property type="molecule type" value="Genomic_DNA"/>
</dbReference>
<dbReference type="EnsemblMetazoa" id="ISCW005312-RA">
    <property type="protein sequence ID" value="ISCW005312-PA"/>
    <property type="gene ID" value="ISCW005312"/>
</dbReference>